<comment type="caution">
    <text evidence="2">The sequence shown here is derived from an EMBL/GenBank/DDBJ whole genome shotgun (WGS) entry which is preliminary data.</text>
</comment>
<dbReference type="EMBL" id="CAJNNW010033310">
    <property type="protein sequence ID" value="CAE8718113.1"/>
    <property type="molecule type" value="Genomic_DNA"/>
</dbReference>
<evidence type="ECO:0000313" key="3">
    <source>
        <dbReference type="Proteomes" id="UP000626109"/>
    </source>
</evidence>
<dbReference type="Proteomes" id="UP000626109">
    <property type="component" value="Unassembled WGS sequence"/>
</dbReference>
<accession>A0A813L1Y9</accession>
<sequence length="327" mass="36158">MGCTLDEQCTDAMQMIGRPLASTAPWNGPAYTRLEESRGPWPEEHAAKRLRRSGLDERAVAAQLPPQGLSLHVREGDVSRPPLARRSLPLEQACPVKRRRLCEEDLVEGFRQLQVSSGGLGADKMDTIQHQLREESKDFGDRDSSPLGSTFSWGDLSNLPVLEPVEGLAMDLELQSSTGSRHGRWIEEAALQVWGSRSPASCSTALVPYRPREVQKLLRDQTEAAAMNRMLHAWGLLPSPVRVPQSKITVEQLTVRGEKAFALPDLAVPHRNKPGVKEVAIPWERELSIVLYRGAGCNLEPTQQTESVSRSQGLAEKFTEADSMDTV</sequence>
<proteinExistence type="predicted"/>
<gene>
    <name evidence="2" type="ORF">PGLA2088_LOCUS39897</name>
</gene>
<feature type="compositionally biased region" description="Polar residues" evidence="1">
    <location>
        <begin position="301"/>
        <end position="312"/>
    </location>
</feature>
<name>A0A813L1Y9_POLGL</name>
<evidence type="ECO:0000256" key="1">
    <source>
        <dbReference type="SAM" id="MobiDB-lite"/>
    </source>
</evidence>
<evidence type="ECO:0000313" key="2">
    <source>
        <dbReference type="EMBL" id="CAE8718113.1"/>
    </source>
</evidence>
<organism evidence="2 3">
    <name type="scientific">Polarella glacialis</name>
    <name type="common">Dinoflagellate</name>
    <dbReference type="NCBI Taxonomy" id="89957"/>
    <lineage>
        <taxon>Eukaryota</taxon>
        <taxon>Sar</taxon>
        <taxon>Alveolata</taxon>
        <taxon>Dinophyceae</taxon>
        <taxon>Suessiales</taxon>
        <taxon>Suessiaceae</taxon>
        <taxon>Polarella</taxon>
    </lineage>
</organism>
<protein>
    <submittedName>
        <fullName evidence="2">Uncharacterized protein</fullName>
    </submittedName>
</protein>
<feature type="region of interest" description="Disordered" evidence="1">
    <location>
        <begin position="301"/>
        <end position="327"/>
    </location>
</feature>
<reference evidence="2" key="1">
    <citation type="submission" date="2021-02" db="EMBL/GenBank/DDBJ databases">
        <authorList>
            <person name="Dougan E. K."/>
            <person name="Rhodes N."/>
            <person name="Thang M."/>
            <person name="Chan C."/>
        </authorList>
    </citation>
    <scope>NUCLEOTIDE SEQUENCE</scope>
</reference>
<dbReference type="AlphaFoldDB" id="A0A813L1Y9"/>